<dbReference type="SUPFAM" id="SSF51971">
    <property type="entry name" value="Nucleotide-binding domain"/>
    <property type="match status" value="1"/>
</dbReference>
<keyword evidence="5" id="KW-0560">Oxidoreductase</keyword>
<evidence type="ECO:0000313" key="10">
    <source>
        <dbReference type="EMBL" id="QUW02308.1"/>
    </source>
</evidence>
<gene>
    <name evidence="10" type="ORF">J8C06_08045</name>
</gene>
<organism evidence="10 11">
    <name type="scientific">Chloracidobacterium validum</name>
    <dbReference type="NCBI Taxonomy" id="2821543"/>
    <lineage>
        <taxon>Bacteria</taxon>
        <taxon>Pseudomonadati</taxon>
        <taxon>Acidobacteriota</taxon>
        <taxon>Terriglobia</taxon>
        <taxon>Terriglobales</taxon>
        <taxon>Acidobacteriaceae</taxon>
        <taxon>Chloracidobacterium</taxon>
    </lineage>
</organism>
<dbReference type="InterPro" id="IPR006181">
    <property type="entry name" value="D-amino_acid_oxidase_CS"/>
</dbReference>
<evidence type="ECO:0000256" key="2">
    <source>
        <dbReference type="ARBA" id="ARBA00006730"/>
    </source>
</evidence>
<proteinExistence type="inferred from homology"/>
<accession>A0ABX8B9I8</accession>
<dbReference type="RefSeq" id="WP_211428198.1">
    <property type="nucleotide sequence ID" value="NZ_CP072648.1"/>
</dbReference>
<evidence type="ECO:0000256" key="4">
    <source>
        <dbReference type="ARBA" id="ARBA00022827"/>
    </source>
</evidence>
<dbReference type="InterPro" id="IPR006076">
    <property type="entry name" value="FAD-dep_OxRdtase"/>
</dbReference>
<keyword evidence="3" id="KW-0285">Flavoprotein</keyword>
<dbReference type="Proteomes" id="UP000676506">
    <property type="component" value="Chromosome 1"/>
</dbReference>
<dbReference type="EMBL" id="CP072648">
    <property type="protein sequence ID" value="QUW02308.1"/>
    <property type="molecule type" value="Genomic_DNA"/>
</dbReference>
<sequence>MPQPTSVLVIGCGISGLASALRLQAAGYHVTIYTREPPSQTTSNVAAALWYPYRCAPQEKVLAWSKVTFDELMRQHAAGVPGVTPTTFIELFDTDAPDPWWAAAVGGVTRQDREALPPGYVVGFSATVPVVETPRYLPYLVQRFETGGGVIVERQVSSLDEVGADYPLIINCTGLGARQLVNDPEVFPIRGQVVRVSNPGIRRALTDDEGPRRISYTIPRQTDVILGGTALPNVWDTTPETATTERVLRNCRELEPALAAAQVLETRVGLRPGRSAVRLEVERMRTAVVIHNYGHGGAGFTLAWGCADEVCRLAHLVLGQWA</sequence>
<evidence type="ECO:0000256" key="5">
    <source>
        <dbReference type="ARBA" id="ARBA00023002"/>
    </source>
</evidence>
<dbReference type="SUPFAM" id="SSF54373">
    <property type="entry name" value="FAD-linked reductases, C-terminal domain"/>
    <property type="match status" value="1"/>
</dbReference>
<evidence type="ECO:0000256" key="3">
    <source>
        <dbReference type="ARBA" id="ARBA00022630"/>
    </source>
</evidence>
<dbReference type="Pfam" id="PF01266">
    <property type="entry name" value="DAO"/>
    <property type="match status" value="1"/>
</dbReference>
<keyword evidence="4" id="KW-0274">FAD</keyword>
<protein>
    <recommendedName>
        <fullName evidence="7">D-amino-acid oxidase</fullName>
        <ecNumber evidence="6">1.4.3.3</ecNumber>
    </recommendedName>
</protein>
<comment type="catalytic activity">
    <reaction evidence="8">
        <text>a D-alpha-amino acid + O2 + H2O = a 2-oxocarboxylate + H2O2 + NH4(+)</text>
        <dbReference type="Rhea" id="RHEA:21816"/>
        <dbReference type="ChEBI" id="CHEBI:15377"/>
        <dbReference type="ChEBI" id="CHEBI:15379"/>
        <dbReference type="ChEBI" id="CHEBI:16240"/>
        <dbReference type="ChEBI" id="CHEBI:28938"/>
        <dbReference type="ChEBI" id="CHEBI:35179"/>
        <dbReference type="ChEBI" id="CHEBI:59871"/>
        <dbReference type="EC" id="1.4.3.3"/>
    </reaction>
    <physiologicalReaction direction="left-to-right" evidence="8">
        <dbReference type="Rhea" id="RHEA:21817"/>
    </physiologicalReaction>
</comment>
<dbReference type="InterPro" id="IPR023209">
    <property type="entry name" value="DAO"/>
</dbReference>
<dbReference type="EC" id="1.4.3.3" evidence="6"/>
<evidence type="ECO:0000256" key="1">
    <source>
        <dbReference type="ARBA" id="ARBA00001974"/>
    </source>
</evidence>
<evidence type="ECO:0000313" key="11">
    <source>
        <dbReference type="Proteomes" id="UP000676506"/>
    </source>
</evidence>
<comment type="cofactor">
    <cofactor evidence="1">
        <name>FAD</name>
        <dbReference type="ChEBI" id="CHEBI:57692"/>
    </cofactor>
</comment>
<reference evidence="10 11" key="1">
    <citation type="submission" date="2021-03" db="EMBL/GenBank/DDBJ databases">
        <title>Genomic and phenotypic characterization of Chloracidobacterium isolates provides evidence for multiple species.</title>
        <authorList>
            <person name="Saini M.K."/>
            <person name="Costas A.M.G."/>
            <person name="Tank M."/>
            <person name="Bryant D.A."/>
        </authorList>
    </citation>
    <scope>NUCLEOTIDE SEQUENCE [LARGE SCALE GENOMIC DNA]</scope>
    <source>
        <strain evidence="10 11">BV2-C</strain>
    </source>
</reference>
<dbReference type="PIRSF" id="PIRSF000189">
    <property type="entry name" value="D-aa_oxidase"/>
    <property type="match status" value="1"/>
</dbReference>
<evidence type="ECO:0000256" key="8">
    <source>
        <dbReference type="ARBA" id="ARBA00049547"/>
    </source>
</evidence>
<dbReference type="PANTHER" id="PTHR11530">
    <property type="entry name" value="D-AMINO ACID OXIDASE"/>
    <property type="match status" value="1"/>
</dbReference>
<dbReference type="Gene3D" id="3.40.50.720">
    <property type="entry name" value="NAD(P)-binding Rossmann-like Domain"/>
    <property type="match status" value="1"/>
</dbReference>
<evidence type="ECO:0000256" key="7">
    <source>
        <dbReference type="ARBA" id="ARBA00039751"/>
    </source>
</evidence>
<evidence type="ECO:0000256" key="6">
    <source>
        <dbReference type="ARBA" id="ARBA00039101"/>
    </source>
</evidence>
<evidence type="ECO:0000259" key="9">
    <source>
        <dbReference type="Pfam" id="PF01266"/>
    </source>
</evidence>
<keyword evidence="11" id="KW-1185">Reference proteome</keyword>
<dbReference type="PANTHER" id="PTHR11530:SF11">
    <property type="entry name" value="D-ASPARTATE OXIDASE"/>
    <property type="match status" value="1"/>
</dbReference>
<comment type="similarity">
    <text evidence="2">Belongs to the DAMOX/DASOX family.</text>
</comment>
<feature type="domain" description="FAD dependent oxidoreductase" evidence="9">
    <location>
        <begin position="7"/>
        <end position="312"/>
    </location>
</feature>
<name>A0ABX8B9I8_9BACT</name>
<dbReference type="Gene3D" id="3.30.9.10">
    <property type="entry name" value="D-Amino Acid Oxidase, subunit A, domain 2"/>
    <property type="match status" value="1"/>
</dbReference>
<dbReference type="PROSITE" id="PS00677">
    <property type="entry name" value="DAO"/>
    <property type="match status" value="1"/>
</dbReference>